<dbReference type="SUPFAM" id="SSF47473">
    <property type="entry name" value="EF-hand"/>
    <property type="match status" value="3"/>
</dbReference>
<evidence type="ECO:0000259" key="4">
    <source>
        <dbReference type="PROSITE" id="PS50031"/>
    </source>
</evidence>
<dbReference type="OMA" id="MYLIENH"/>
<feature type="coiled-coil region" evidence="2">
    <location>
        <begin position="355"/>
        <end position="518"/>
    </location>
</feature>
<keyword evidence="2" id="KW-0175">Coiled coil</keyword>
<feature type="domain" description="EH" evidence="4">
    <location>
        <begin position="13"/>
        <end position="96"/>
    </location>
</feature>
<protein>
    <recommendedName>
        <fullName evidence="8">Epidermal growth factor receptor substrate 15-like 1</fullName>
    </recommendedName>
</protein>
<dbReference type="KEGG" id="clec:106663323"/>
<dbReference type="FunFam" id="1.10.238.10:FF:000271">
    <property type="entry name" value="Epidermal growth factor receptor substrate 15 homolog"/>
    <property type="match status" value="1"/>
</dbReference>
<feature type="compositionally biased region" description="Pro residues" evidence="3">
    <location>
        <begin position="654"/>
        <end position="674"/>
    </location>
</feature>
<feature type="domain" description="EF-hand" evidence="5">
    <location>
        <begin position="252"/>
        <end position="287"/>
    </location>
</feature>
<dbReference type="AlphaFoldDB" id="A0A8I6TEC3"/>
<keyword evidence="7" id="KW-1185">Reference proteome</keyword>
<feature type="region of interest" description="Disordered" evidence="3">
    <location>
        <begin position="549"/>
        <end position="602"/>
    </location>
</feature>
<keyword evidence="1" id="KW-0106">Calcium</keyword>
<feature type="compositionally biased region" description="Polar residues" evidence="3">
    <location>
        <begin position="554"/>
        <end position="572"/>
    </location>
</feature>
<feature type="domain" description="EF-hand" evidence="5">
    <location>
        <begin position="162"/>
        <end position="197"/>
    </location>
</feature>
<dbReference type="PROSITE" id="PS50222">
    <property type="entry name" value="EF_HAND_2"/>
    <property type="match status" value="2"/>
</dbReference>
<dbReference type="RefSeq" id="XP_014243559.1">
    <property type="nucleotide sequence ID" value="XM_014388073.2"/>
</dbReference>
<evidence type="ECO:0000259" key="5">
    <source>
        <dbReference type="PROSITE" id="PS50222"/>
    </source>
</evidence>
<feature type="compositionally biased region" description="Polar residues" evidence="3">
    <location>
        <begin position="580"/>
        <end position="602"/>
    </location>
</feature>
<feature type="domain" description="EH" evidence="4">
    <location>
        <begin position="253"/>
        <end position="342"/>
    </location>
</feature>
<evidence type="ECO:0000313" key="6">
    <source>
        <dbReference type="EnsemblMetazoa" id="XP_014243559.1"/>
    </source>
</evidence>
<accession>A0A8I6TEC3</accession>
<proteinExistence type="predicted"/>
<dbReference type="PROSITE" id="PS00018">
    <property type="entry name" value="EF_HAND_1"/>
    <property type="match status" value="2"/>
</dbReference>
<feature type="region of interest" description="Disordered" evidence="3">
    <location>
        <begin position="636"/>
        <end position="685"/>
    </location>
</feature>
<dbReference type="InterPro" id="IPR018247">
    <property type="entry name" value="EF_Hand_1_Ca_BS"/>
</dbReference>
<dbReference type="InterPro" id="IPR000261">
    <property type="entry name" value="EH_dom"/>
</dbReference>
<dbReference type="PROSITE" id="PS50031">
    <property type="entry name" value="EH"/>
    <property type="match status" value="3"/>
</dbReference>
<evidence type="ECO:0000256" key="1">
    <source>
        <dbReference type="ARBA" id="ARBA00022837"/>
    </source>
</evidence>
<dbReference type="GO" id="GO:0016197">
    <property type="term" value="P:endosomal transport"/>
    <property type="evidence" value="ECO:0007669"/>
    <property type="project" value="TreeGrafter"/>
</dbReference>
<dbReference type="GO" id="GO:0005509">
    <property type="term" value="F:calcium ion binding"/>
    <property type="evidence" value="ECO:0007669"/>
    <property type="project" value="InterPro"/>
</dbReference>
<dbReference type="Pfam" id="PF12763">
    <property type="entry name" value="EH"/>
    <property type="match status" value="3"/>
</dbReference>
<dbReference type="SMART" id="SM00027">
    <property type="entry name" value="EH"/>
    <property type="match status" value="3"/>
</dbReference>
<evidence type="ECO:0000313" key="7">
    <source>
        <dbReference type="Proteomes" id="UP000494040"/>
    </source>
</evidence>
<dbReference type="Gene3D" id="1.10.287.1490">
    <property type="match status" value="1"/>
</dbReference>
<evidence type="ECO:0008006" key="8">
    <source>
        <dbReference type="Google" id="ProtNLM"/>
    </source>
</evidence>
<dbReference type="CTD" id="37961"/>
<dbReference type="OrthoDB" id="524326at2759"/>
<dbReference type="GeneID" id="106663323"/>
<reference evidence="6" key="1">
    <citation type="submission" date="2022-01" db="UniProtKB">
        <authorList>
            <consortium name="EnsemblMetazoa"/>
        </authorList>
    </citation>
    <scope>IDENTIFICATION</scope>
</reference>
<feature type="domain" description="EH" evidence="4">
    <location>
        <begin position="130"/>
        <end position="218"/>
    </location>
</feature>
<dbReference type="InterPro" id="IPR002048">
    <property type="entry name" value="EF_hand_dom"/>
</dbReference>
<organism evidence="6 7">
    <name type="scientific">Cimex lectularius</name>
    <name type="common">Bed bug</name>
    <name type="synonym">Acanthia lectularia</name>
    <dbReference type="NCBI Taxonomy" id="79782"/>
    <lineage>
        <taxon>Eukaryota</taxon>
        <taxon>Metazoa</taxon>
        <taxon>Ecdysozoa</taxon>
        <taxon>Arthropoda</taxon>
        <taxon>Hexapoda</taxon>
        <taxon>Insecta</taxon>
        <taxon>Pterygota</taxon>
        <taxon>Neoptera</taxon>
        <taxon>Paraneoptera</taxon>
        <taxon>Hemiptera</taxon>
        <taxon>Heteroptera</taxon>
        <taxon>Panheteroptera</taxon>
        <taxon>Cimicomorpha</taxon>
        <taxon>Cimicidae</taxon>
        <taxon>Cimex</taxon>
    </lineage>
</organism>
<dbReference type="CDD" id="cd00052">
    <property type="entry name" value="EH"/>
    <property type="match status" value="3"/>
</dbReference>
<evidence type="ECO:0000256" key="3">
    <source>
        <dbReference type="SAM" id="MobiDB-lite"/>
    </source>
</evidence>
<dbReference type="GO" id="GO:0006897">
    <property type="term" value="P:endocytosis"/>
    <property type="evidence" value="ECO:0007669"/>
    <property type="project" value="TreeGrafter"/>
</dbReference>
<dbReference type="EnsemblMetazoa" id="XM_014388073.2">
    <property type="protein sequence ID" value="XP_014243559.1"/>
    <property type="gene ID" value="LOC106663323"/>
</dbReference>
<dbReference type="Gene3D" id="1.10.238.10">
    <property type="entry name" value="EF-hand"/>
    <property type="match status" value="3"/>
</dbReference>
<sequence>MAALPSPSQVAGSHAGLYEVYFASVERQGTVPAVEAAKFLKKSELPDSLLSTIWDLSDPNAKGFLTKSGFFTALKLVSLAQLGHEVSIANLMMDVPPPKLVGMAPPRPPSQPTINSVPAAVNDWKMTPAERLKYETLFNSLHPLNGVIPGSKVKGLLSDSKLPIRTLGKIWDLADMDKDGSLDRHEFTVAMHLVYKALENYTIPNSLPPELLPPEKLNNSVPAMVPQATPIAPVVTQTPMVNGGSTWVVSREEKAKYDNLFFLTDVDKDGFVSGNEIKDVFLKSGIPQSVLADIWGLCDMKQSGKLNSEQFALAMWLINKKLKGIDPPSSLSPDMIPPSMRQTPSESVVPSNPELDMISQDIEELVKERYNLEREIMMKESEIKIKSGEAVSLQGELDTLAATLKQLDNQKGEAGRRLNDLKNQVEKLKKDAEEQEVLVKQQEEELTSKKKELENLKAEEIRLSNLQTDLNSKLDSLSAQLQKSQLTISQAKTKMTDIIEFQKQLKEAIDVLEKALETSDISVPNRYLELEPDFRYPAYTRLINPSETEEIKPVSQTTASLTNGTRTDSFSESAFKDDPFTSNNSFQATFPDQPSKMSFGNDPFSSFGSSVMSTGTKNDPFDPFGGSTAPHSTVKNTEDTNQDAFGCEPFAAPALPPKNKQPPPRPAPPRPSAPPAHITATPGNDSFADFSNFNNKFTMIIQDNNNSDLTLDFKEDPFKDYRYEVTGDPFENDNLFDIAKCDNFAFTKNDPFAPSKDQKNPLNGKFKSCEELLNDNQIANNANVDSHSNLVKETKCDSLPSLLT</sequence>
<dbReference type="SMART" id="SM00054">
    <property type="entry name" value="EFh"/>
    <property type="match status" value="3"/>
</dbReference>
<evidence type="ECO:0000256" key="2">
    <source>
        <dbReference type="SAM" id="Coils"/>
    </source>
</evidence>
<dbReference type="GO" id="GO:0005737">
    <property type="term" value="C:cytoplasm"/>
    <property type="evidence" value="ECO:0007669"/>
    <property type="project" value="TreeGrafter"/>
</dbReference>
<dbReference type="PANTHER" id="PTHR11216">
    <property type="entry name" value="EH DOMAIN"/>
    <property type="match status" value="1"/>
</dbReference>
<dbReference type="InterPro" id="IPR011992">
    <property type="entry name" value="EF-hand-dom_pair"/>
</dbReference>
<dbReference type="Proteomes" id="UP000494040">
    <property type="component" value="Unassembled WGS sequence"/>
</dbReference>
<dbReference type="PANTHER" id="PTHR11216:SF174">
    <property type="entry name" value="GH06923P"/>
    <property type="match status" value="1"/>
</dbReference>
<name>A0A8I6TEC3_CIMLE</name>
<dbReference type="GO" id="GO:0005886">
    <property type="term" value="C:plasma membrane"/>
    <property type="evidence" value="ECO:0007669"/>
    <property type="project" value="TreeGrafter"/>
</dbReference>